<evidence type="ECO:0000259" key="3">
    <source>
        <dbReference type="Pfam" id="PF13191"/>
    </source>
</evidence>
<sequence>MTPVLIGRDHPAGVLRAEMSRAAGSHGGLVLVTGEAGIGKTTLVTEAVEDARRQGALVLSGSCWDSGSAPGYWPWVQVIRSLRRAAAPEEWAEVESATADGLSVLLGESGAGDPAEGFRLFDAVTTALVSVSQCRPVVVVLDDLHWADPASLKLLEFAAQHTWFERLLLVGTYRDVEVEWAEHPLRSRMLTLVAKATTVTLTGLDRDAVGALMARTAGREPDDGLVAEVHRRTGGNPFFVEQTARLWRSGGSVTAIAPGVREALRRRLSLLPAAVARLLTDAAVLGREFHRQVLAACAAAPVASVDRQLDQASSARLVTSLGGGRFAFAHDLVRETLYESLDEDAARRGHAAVVRAVDAAPALRDKMLVTELARHAHLSGDELEPARAVELLEAAARDAGDRLAFEEAAGHYRRALERAGRDSPAGLRVALALGSQLRAIGDLGGSRRIFDETIAAARSCGSPELLARVALGLYLYDEDADHALKVDLLHEARDLLVRTGGAPGDGPLADPLSTDHLAKELAVHLGSAAQRAGDDDELSFSLWARHSLIWGPGSAVEREALTRTMTEVGRRTGDQMMEHFAGSLRWVALLEQGDPRFLDQYHAFVALAERNGRPRFSLASIADQSIISGFLGRFDDADALLDQVDAFGPPLPGEWTIMFKHLRWALRLLEGRFDDADALHQTLTDAAHPYTRLLQALTAVQRGDVGAALAHVQQHEGVAEPYPPTIMPMWLRLQAEVAAASRDPELCAKARADLTPYAGLWAVSLCGCDIGGPMSHWTALIDLAEERWDDAIAGFTDAHRSADLLQSGPWSIEAKSRLAEALLGRGGPGDAEAAAGLLDEAGRVATEIGMRHVGRRVQELGPEPAAQAEPGNVFRFDGQVWTLSYAGRTVHMPDGKGLHDLHTLLERPGADVPAVRLLSPEGGEAVVAAGRMGGDAVLDEEAKARYKRRLAVLDEEIDQAASLGDDRRAAAYDRERAALLDELRAAAGLAGRTRRLGDQAERARKTVTARIKDTLRKLDQRHPELAAHLRDAVSTGSSCRYRQERETAWHL</sequence>
<name>A0A5C4J3B3_9ACTN</name>
<evidence type="ECO:0000256" key="1">
    <source>
        <dbReference type="ARBA" id="ARBA00022741"/>
    </source>
</evidence>
<dbReference type="GO" id="GO:0004016">
    <property type="term" value="F:adenylate cyclase activity"/>
    <property type="evidence" value="ECO:0007669"/>
    <property type="project" value="TreeGrafter"/>
</dbReference>
<evidence type="ECO:0000313" key="5">
    <source>
        <dbReference type="Proteomes" id="UP000309174"/>
    </source>
</evidence>
<accession>A0A5C4J3B3</accession>
<evidence type="ECO:0000256" key="2">
    <source>
        <dbReference type="ARBA" id="ARBA00022840"/>
    </source>
</evidence>
<dbReference type="Proteomes" id="UP000309174">
    <property type="component" value="Unassembled WGS sequence"/>
</dbReference>
<comment type="caution">
    <text evidence="4">The sequence shown here is derived from an EMBL/GenBank/DDBJ whole genome shotgun (WGS) entry which is preliminary data.</text>
</comment>
<evidence type="ECO:0000313" key="4">
    <source>
        <dbReference type="EMBL" id="TMQ91206.1"/>
    </source>
</evidence>
<dbReference type="InterPro" id="IPR027417">
    <property type="entry name" value="P-loop_NTPase"/>
</dbReference>
<feature type="domain" description="Orc1-like AAA ATPase" evidence="3">
    <location>
        <begin position="5"/>
        <end position="170"/>
    </location>
</feature>
<dbReference type="SUPFAM" id="SSF52540">
    <property type="entry name" value="P-loop containing nucleoside triphosphate hydrolases"/>
    <property type="match status" value="1"/>
</dbReference>
<dbReference type="EMBL" id="VCKW01000228">
    <property type="protein sequence ID" value="TMQ91206.1"/>
    <property type="molecule type" value="Genomic_DNA"/>
</dbReference>
<dbReference type="AlphaFoldDB" id="A0A5C4J3B3"/>
<keyword evidence="1" id="KW-0547">Nucleotide-binding</keyword>
<dbReference type="RefSeq" id="WP_138648935.1">
    <property type="nucleotide sequence ID" value="NZ_VCKW01000228.1"/>
</dbReference>
<dbReference type="InterPro" id="IPR041664">
    <property type="entry name" value="AAA_16"/>
</dbReference>
<dbReference type="PANTHER" id="PTHR16305:SF35">
    <property type="entry name" value="TRANSCRIPTIONAL ACTIVATOR DOMAIN"/>
    <property type="match status" value="1"/>
</dbReference>
<dbReference type="OrthoDB" id="134712at2"/>
<organism evidence="4 5">
    <name type="scientific">Actinomadura soli</name>
    <dbReference type="NCBI Taxonomy" id="2508997"/>
    <lineage>
        <taxon>Bacteria</taxon>
        <taxon>Bacillati</taxon>
        <taxon>Actinomycetota</taxon>
        <taxon>Actinomycetes</taxon>
        <taxon>Streptosporangiales</taxon>
        <taxon>Thermomonosporaceae</taxon>
        <taxon>Actinomadura</taxon>
    </lineage>
</organism>
<dbReference type="Gene3D" id="3.40.50.300">
    <property type="entry name" value="P-loop containing nucleotide triphosphate hydrolases"/>
    <property type="match status" value="1"/>
</dbReference>
<proteinExistence type="predicted"/>
<reference evidence="4 5" key="1">
    <citation type="submission" date="2019-05" db="EMBL/GenBank/DDBJ databases">
        <title>Draft genome sequence of Actinomadura sp. 14C53.</title>
        <authorList>
            <person name="Saricaoglu S."/>
            <person name="Isik K."/>
        </authorList>
    </citation>
    <scope>NUCLEOTIDE SEQUENCE [LARGE SCALE GENOMIC DNA]</scope>
    <source>
        <strain evidence="4 5">14C53</strain>
    </source>
</reference>
<dbReference type="GO" id="GO:0005524">
    <property type="term" value="F:ATP binding"/>
    <property type="evidence" value="ECO:0007669"/>
    <property type="project" value="UniProtKB-KW"/>
</dbReference>
<keyword evidence="2" id="KW-0067">ATP-binding</keyword>
<protein>
    <submittedName>
        <fullName evidence="4">ATPase</fullName>
    </submittedName>
</protein>
<dbReference type="GO" id="GO:0005737">
    <property type="term" value="C:cytoplasm"/>
    <property type="evidence" value="ECO:0007669"/>
    <property type="project" value="TreeGrafter"/>
</dbReference>
<keyword evidence="5" id="KW-1185">Reference proteome</keyword>
<dbReference type="Pfam" id="PF13191">
    <property type="entry name" value="AAA_16"/>
    <property type="match status" value="1"/>
</dbReference>
<dbReference type="PANTHER" id="PTHR16305">
    <property type="entry name" value="TESTICULAR SOLUBLE ADENYLYL CYCLASE"/>
    <property type="match status" value="1"/>
</dbReference>
<gene>
    <name evidence="4" type="ORF">ETD83_31965</name>
</gene>